<dbReference type="PANTHER" id="PTHR41700">
    <property type="entry name" value="GCN5-RELATED N-ACETYLTRANSFERASE"/>
    <property type="match status" value="1"/>
</dbReference>
<evidence type="ECO:0000313" key="3">
    <source>
        <dbReference type="Proteomes" id="UP000031202"/>
    </source>
</evidence>
<evidence type="ECO:0000313" key="2">
    <source>
        <dbReference type="EMBL" id="KIC57078.1"/>
    </source>
</evidence>
<dbReference type="PANTHER" id="PTHR41700:SF1">
    <property type="entry name" value="N-ACETYLTRANSFERASE DOMAIN-CONTAINING PROTEIN"/>
    <property type="match status" value="1"/>
</dbReference>
<dbReference type="Pfam" id="PF00583">
    <property type="entry name" value="Acetyltransf_1"/>
    <property type="match status" value="1"/>
</dbReference>
<reference evidence="2 3" key="1">
    <citation type="submission" date="2014-12" db="EMBL/GenBank/DDBJ databases">
        <title>Genome sequencing of Microbacterium hominis TPW29.</title>
        <authorList>
            <person name="Tan P.W."/>
            <person name="Chan K.-G."/>
        </authorList>
    </citation>
    <scope>NUCLEOTIDE SEQUENCE [LARGE SCALE GENOMIC DNA]</scope>
    <source>
        <strain evidence="2 3">TPW29</strain>
    </source>
</reference>
<dbReference type="InterPro" id="IPR000182">
    <property type="entry name" value="GNAT_dom"/>
</dbReference>
<dbReference type="SUPFAM" id="SSF55729">
    <property type="entry name" value="Acyl-CoA N-acyltransferases (Nat)"/>
    <property type="match status" value="1"/>
</dbReference>
<evidence type="ECO:0000259" key="1">
    <source>
        <dbReference type="PROSITE" id="PS51186"/>
    </source>
</evidence>
<feature type="domain" description="N-acetyltransferase" evidence="1">
    <location>
        <begin position="10"/>
        <end position="155"/>
    </location>
</feature>
<proteinExistence type="predicted"/>
<dbReference type="RefSeq" id="WP_039416257.1">
    <property type="nucleotide sequence ID" value="NZ_JWSZ01000013.1"/>
</dbReference>
<name>A0A0B4DS24_9MICO</name>
<dbReference type="InterPro" id="IPR038764">
    <property type="entry name" value="GNAT_N_AcTrfase_prd"/>
</dbReference>
<dbReference type="GO" id="GO:0016747">
    <property type="term" value="F:acyltransferase activity, transferring groups other than amino-acyl groups"/>
    <property type="evidence" value="ECO:0007669"/>
    <property type="project" value="InterPro"/>
</dbReference>
<accession>A0A0B4DS24</accession>
<gene>
    <name evidence="2" type="ORF">RM52_11365</name>
</gene>
<protein>
    <recommendedName>
        <fullName evidence="1">N-acetyltransferase domain-containing protein</fullName>
    </recommendedName>
</protein>
<organism evidence="2 3">
    <name type="scientific">Microbacterium hominis</name>
    <dbReference type="NCBI Taxonomy" id="162426"/>
    <lineage>
        <taxon>Bacteria</taxon>
        <taxon>Bacillati</taxon>
        <taxon>Actinomycetota</taxon>
        <taxon>Actinomycetes</taxon>
        <taxon>Micrococcales</taxon>
        <taxon>Microbacteriaceae</taxon>
        <taxon>Microbacterium</taxon>
    </lineage>
</organism>
<dbReference type="PROSITE" id="PS51186">
    <property type="entry name" value="GNAT"/>
    <property type="match status" value="1"/>
</dbReference>
<sequence>MASGASESTLSIRDLDTLDEIFAAHRVIVEIWGGRDPMPAPLMRALQYSGNYVVGLYDGERIVGASIAFFSPPERHAMHSHVTGVLPEYQRRGFGRLLKQQQRQWAIARDIGTVTWTFDPLVRRNAHFNAKTIGVRFVEYLVDQYGSVYDGAELDQNGQGVDSDRLLVSWALASAPVRDPDAADVVATVQIPEDIEALRRTHPAEAAAWRLRVREEMLSHYGRGLVIGGFDDERGYLFVQG</sequence>
<dbReference type="EMBL" id="JWSZ01000013">
    <property type="protein sequence ID" value="KIC57078.1"/>
    <property type="molecule type" value="Genomic_DNA"/>
</dbReference>
<dbReference type="AlphaFoldDB" id="A0A0B4DS24"/>
<dbReference type="Gene3D" id="3.40.630.30">
    <property type="match status" value="1"/>
</dbReference>
<comment type="caution">
    <text evidence="2">The sequence shown here is derived from an EMBL/GenBank/DDBJ whole genome shotgun (WGS) entry which is preliminary data.</text>
</comment>
<dbReference type="CDD" id="cd04301">
    <property type="entry name" value="NAT_SF"/>
    <property type="match status" value="1"/>
</dbReference>
<dbReference type="Proteomes" id="UP000031202">
    <property type="component" value="Unassembled WGS sequence"/>
</dbReference>
<dbReference type="InterPro" id="IPR016181">
    <property type="entry name" value="Acyl_CoA_acyltransferase"/>
</dbReference>